<feature type="region of interest" description="Disordered" evidence="3">
    <location>
        <begin position="1"/>
        <end position="26"/>
    </location>
</feature>
<dbReference type="Gene3D" id="3.30.2310.20">
    <property type="entry name" value="RelE-like"/>
    <property type="match status" value="1"/>
</dbReference>
<evidence type="ECO:0000256" key="1">
    <source>
        <dbReference type="ARBA" id="ARBA00006226"/>
    </source>
</evidence>
<dbReference type="InterPro" id="IPR035093">
    <property type="entry name" value="RelE/ParE_toxin_dom_sf"/>
</dbReference>
<evidence type="ECO:0000256" key="2">
    <source>
        <dbReference type="ARBA" id="ARBA00022649"/>
    </source>
</evidence>
<name>A0A3R9YCF5_9HYPH</name>
<evidence type="ECO:0000313" key="4">
    <source>
        <dbReference type="EMBL" id="RST84493.1"/>
    </source>
</evidence>
<keyword evidence="2" id="KW-1277">Toxin-antitoxin system</keyword>
<dbReference type="SUPFAM" id="SSF143011">
    <property type="entry name" value="RelE-like"/>
    <property type="match status" value="1"/>
</dbReference>
<keyword evidence="5" id="KW-1185">Reference proteome</keyword>
<dbReference type="OrthoDB" id="5570653at2"/>
<organism evidence="4 5">
    <name type="scientific">Aquibium carbonis</name>
    <dbReference type="NCBI Taxonomy" id="2495581"/>
    <lineage>
        <taxon>Bacteria</taxon>
        <taxon>Pseudomonadati</taxon>
        <taxon>Pseudomonadota</taxon>
        <taxon>Alphaproteobacteria</taxon>
        <taxon>Hyphomicrobiales</taxon>
        <taxon>Phyllobacteriaceae</taxon>
        <taxon>Aquibium</taxon>
    </lineage>
</organism>
<proteinExistence type="inferred from homology"/>
<dbReference type="PANTHER" id="PTHR35601:SF1">
    <property type="entry name" value="TOXIN RELE"/>
    <property type="match status" value="1"/>
</dbReference>
<comment type="similarity">
    <text evidence="1">Belongs to the RelE toxin family.</text>
</comment>
<evidence type="ECO:0000313" key="5">
    <source>
        <dbReference type="Proteomes" id="UP000278398"/>
    </source>
</evidence>
<dbReference type="Pfam" id="PF05016">
    <property type="entry name" value="ParE_toxin"/>
    <property type="match status" value="1"/>
</dbReference>
<dbReference type="AlphaFoldDB" id="A0A3R9YCF5"/>
<dbReference type="EMBL" id="RWKW01000090">
    <property type="protein sequence ID" value="RST84493.1"/>
    <property type="molecule type" value="Genomic_DNA"/>
</dbReference>
<evidence type="ECO:0000256" key="3">
    <source>
        <dbReference type="SAM" id="MobiDB-lite"/>
    </source>
</evidence>
<dbReference type="PANTHER" id="PTHR35601">
    <property type="entry name" value="TOXIN RELE"/>
    <property type="match status" value="1"/>
</dbReference>
<comment type="caution">
    <text evidence="4">The sequence shown here is derived from an EMBL/GenBank/DDBJ whole genome shotgun (WGS) entry which is preliminary data.</text>
</comment>
<gene>
    <name evidence="4" type="ORF">EJC49_20540</name>
</gene>
<accession>A0A3R9YCF5</accession>
<protein>
    <submittedName>
        <fullName evidence="4">Type II toxin-antitoxin system RelE/ParE family toxin</fullName>
    </submittedName>
</protein>
<dbReference type="InterPro" id="IPR007712">
    <property type="entry name" value="RelE/ParE_toxin"/>
</dbReference>
<sequence length="80" mass="9004">MSTWRSPGRRFGRSIGGSRNASSGYRVAAGDPRSLGKALHASLEDYWSDRVGDYRLICEIRHQKLVVLVVEIGHRSDAYR</sequence>
<dbReference type="Proteomes" id="UP000278398">
    <property type="component" value="Unassembled WGS sequence"/>
</dbReference>
<reference evidence="4 5" key="1">
    <citation type="submission" date="2018-12" db="EMBL/GenBank/DDBJ databases">
        <title>Mesorhizobium carbonis sp. nov., isolated from coal mine water.</title>
        <authorList>
            <person name="Xin W."/>
            <person name="Xu Z."/>
            <person name="Xiang F."/>
            <person name="Zhang J."/>
            <person name="Xi L."/>
            <person name="Liu J."/>
        </authorList>
    </citation>
    <scope>NUCLEOTIDE SEQUENCE [LARGE SCALE GENOMIC DNA]</scope>
    <source>
        <strain evidence="4 5">B2.3</strain>
    </source>
</reference>